<reference evidence="3" key="1">
    <citation type="submission" date="2025-08" db="UniProtKB">
        <authorList>
            <consortium name="RefSeq"/>
        </authorList>
    </citation>
    <scope>IDENTIFICATION</scope>
    <source>
        <tissue evidence="3">Meat</tissue>
    </source>
</reference>
<dbReference type="InterPro" id="IPR002110">
    <property type="entry name" value="Ankyrin_rpt"/>
</dbReference>
<keyword evidence="1" id="KW-0040">ANK repeat</keyword>
<dbReference type="AlphaFoldDB" id="A0A341BWA1"/>
<dbReference type="RefSeq" id="XP_024606198.1">
    <property type="nucleotide sequence ID" value="XM_024750430.1"/>
</dbReference>
<dbReference type="PANTHER" id="PTHR22677">
    <property type="entry name" value="ANKYRIN REPEAT DOMAIN-CONTAINING PROTEIN 60"/>
    <property type="match status" value="1"/>
</dbReference>
<dbReference type="PANTHER" id="PTHR22677:SF3">
    <property type="entry name" value="ANKYRIN REPEAT DOMAIN-CONTAINING PROTEIN 60"/>
    <property type="match status" value="1"/>
</dbReference>
<dbReference type="KEGG" id="nasi:112403095"/>
<dbReference type="InterPro" id="IPR016024">
    <property type="entry name" value="ARM-type_fold"/>
</dbReference>
<dbReference type="Proteomes" id="UP000252040">
    <property type="component" value="Unplaced"/>
</dbReference>
<feature type="repeat" description="ANK" evidence="1">
    <location>
        <begin position="179"/>
        <end position="211"/>
    </location>
</feature>
<evidence type="ECO:0000313" key="2">
    <source>
        <dbReference type="Proteomes" id="UP000252040"/>
    </source>
</evidence>
<dbReference type="Gene3D" id="1.25.40.20">
    <property type="entry name" value="Ankyrin repeat-containing domain"/>
    <property type="match status" value="1"/>
</dbReference>
<organism evidence="2 3">
    <name type="scientific">Neophocaena asiaeorientalis asiaeorientalis</name>
    <name type="common">Yangtze finless porpoise</name>
    <name type="synonym">Neophocaena phocaenoides subsp. asiaeorientalis</name>
    <dbReference type="NCBI Taxonomy" id="1706337"/>
    <lineage>
        <taxon>Eukaryota</taxon>
        <taxon>Metazoa</taxon>
        <taxon>Chordata</taxon>
        <taxon>Craniata</taxon>
        <taxon>Vertebrata</taxon>
        <taxon>Euteleostomi</taxon>
        <taxon>Mammalia</taxon>
        <taxon>Eutheria</taxon>
        <taxon>Laurasiatheria</taxon>
        <taxon>Artiodactyla</taxon>
        <taxon>Whippomorpha</taxon>
        <taxon>Cetacea</taxon>
        <taxon>Odontoceti</taxon>
        <taxon>Phocoenidae</taxon>
        <taxon>Neophocaena</taxon>
    </lineage>
</organism>
<dbReference type="STRING" id="1706337.A0A341BWA1"/>
<sequence length="270" mass="30662">MPQPLLDQYVSMTDPARAQTVDTDIAKHCAYSLPGVALTLGRQNWHCLKDTYETLASDVQWKVRQTLAFSIHELAVILGDQFTAANLLPISNGFLKDLDEVRIGVLKHLYDFLKLPCLRVAEDAFYRTTDSQHFDDKQWKKWISQRVFMALYVASHRGRSEAVQYLLEHGANCQGRSPVGRTPLHVAAAMSRLDCISLQLNYGASVNDRDTKGETPMSLACHLSHRQSRWQTFLFYWMVKLGTKDPMDPVVNKAFQRVKAGFGSKKENKT</sequence>
<name>A0A341BWA1_NEOAA</name>
<gene>
    <name evidence="3" type="primary">ANKRD60</name>
</gene>
<dbReference type="InterPro" id="IPR011989">
    <property type="entry name" value="ARM-like"/>
</dbReference>
<dbReference type="SUPFAM" id="SSF48371">
    <property type="entry name" value="ARM repeat"/>
    <property type="match status" value="1"/>
</dbReference>
<evidence type="ECO:0000256" key="1">
    <source>
        <dbReference type="PROSITE-ProRule" id="PRU00023"/>
    </source>
</evidence>
<dbReference type="SUPFAM" id="SSF48403">
    <property type="entry name" value="Ankyrin repeat"/>
    <property type="match status" value="1"/>
</dbReference>
<dbReference type="InParanoid" id="A0A341BWA1"/>
<dbReference type="PROSITE" id="PS50088">
    <property type="entry name" value="ANK_REPEAT"/>
    <property type="match status" value="1"/>
</dbReference>
<keyword evidence="2" id="KW-1185">Reference proteome</keyword>
<protein>
    <submittedName>
        <fullName evidence="3">Ankyrin repeat domain-containing protein 60</fullName>
    </submittedName>
</protein>
<dbReference type="Gene3D" id="1.25.10.10">
    <property type="entry name" value="Leucine-rich Repeat Variant"/>
    <property type="match status" value="1"/>
</dbReference>
<dbReference type="Pfam" id="PF12796">
    <property type="entry name" value="Ank_2"/>
    <property type="match status" value="1"/>
</dbReference>
<proteinExistence type="predicted"/>
<dbReference type="InterPro" id="IPR039323">
    <property type="entry name" value="ANKRD_45/46/60"/>
</dbReference>
<dbReference type="InterPro" id="IPR036770">
    <property type="entry name" value="Ankyrin_rpt-contain_sf"/>
</dbReference>
<dbReference type="PROSITE" id="PS50297">
    <property type="entry name" value="ANK_REP_REGION"/>
    <property type="match status" value="1"/>
</dbReference>
<dbReference type="CTD" id="140731"/>
<dbReference type="SMART" id="SM00248">
    <property type="entry name" value="ANK"/>
    <property type="match status" value="2"/>
</dbReference>
<evidence type="ECO:0000313" key="3">
    <source>
        <dbReference type="RefSeq" id="XP_024606198.1"/>
    </source>
</evidence>
<dbReference type="GeneID" id="112403095"/>
<accession>A0A341BWA1</accession>